<reference evidence="2 4" key="1">
    <citation type="submission" date="2018-10" db="EMBL/GenBank/DDBJ databases">
        <title>Isolation, diversity and antifungal activity of actinobacteria from wheat.</title>
        <authorList>
            <person name="Han C."/>
        </authorList>
    </citation>
    <scope>NUCLEOTIDE SEQUENCE [LARGE SCALE GENOMIC DNA]</scope>
    <source>
        <strain evidence="2 4">NEAU-YY642</strain>
    </source>
</reference>
<accession>A0A3M2M0N5</accession>
<evidence type="ECO:0000313" key="4">
    <source>
        <dbReference type="Proteomes" id="UP000278673"/>
    </source>
</evidence>
<protein>
    <submittedName>
        <fullName evidence="2">GNAT family N-acetyltransferase</fullName>
    </submittedName>
</protein>
<dbReference type="GO" id="GO:0016747">
    <property type="term" value="F:acyltransferase activity, transferring groups other than amino-acyl groups"/>
    <property type="evidence" value="ECO:0007669"/>
    <property type="project" value="InterPro"/>
</dbReference>
<evidence type="ECO:0000313" key="3">
    <source>
        <dbReference type="EMBL" id="RMI44786.1"/>
    </source>
</evidence>
<dbReference type="PANTHER" id="PTHR43072:SF52">
    <property type="entry name" value="GCN5-RELATED N-ACETYLTRANSFERASE"/>
    <property type="match status" value="1"/>
</dbReference>
<name>A0A3M2M0N5_9ACTN</name>
<dbReference type="Pfam" id="PF00583">
    <property type="entry name" value="Acetyltransf_1"/>
    <property type="match status" value="1"/>
</dbReference>
<feature type="domain" description="N-acetyltransferase" evidence="1">
    <location>
        <begin position="107"/>
        <end position="252"/>
    </location>
</feature>
<evidence type="ECO:0000259" key="1">
    <source>
        <dbReference type="PROSITE" id="PS51186"/>
    </source>
</evidence>
<dbReference type="Gene3D" id="3.40.630.30">
    <property type="match status" value="1"/>
</dbReference>
<dbReference type="SUPFAM" id="SSF55729">
    <property type="entry name" value="Acyl-CoA N-acyltransferases (Nat)"/>
    <property type="match status" value="1"/>
</dbReference>
<gene>
    <name evidence="3" type="ORF">EBN88_04645</name>
    <name evidence="2" type="ORF">EBN88_07645</name>
</gene>
<dbReference type="InterPro" id="IPR000182">
    <property type="entry name" value="GNAT_dom"/>
</dbReference>
<dbReference type="EMBL" id="RFFJ01000026">
    <property type="protein sequence ID" value="RMI43259.1"/>
    <property type="molecule type" value="Genomic_DNA"/>
</dbReference>
<dbReference type="PANTHER" id="PTHR43072">
    <property type="entry name" value="N-ACETYLTRANSFERASE"/>
    <property type="match status" value="1"/>
</dbReference>
<proteinExistence type="predicted"/>
<keyword evidence="2" id="KW-0808">Transferase</keyword>
<keyword evidence="4" id="KW-1185">Reference proteome</keyword>
<dbReference type="Proteomes" id="UP000278673">
    <property type="component" value="Unassembled WGS sequence"/>
</dbReference>
<dbReference type="CDD" id="cd04301">
    <property type="entry name" value="NAT_SF"/>
    <property type="match status" value="1"/>
</dbReference>
<organism evidence="2 4">
    <name type="scientific">Streptomyces triticirhizae</name>
    <dbReference type="NCBI Taxonomy" id="2483353"/>
    <lineage>
        <taxon>Bacteria</taxon>
        <taxon>Bacillati</taxon>
        <taxon>Actinomycetota</taxon>
        <taxon>Actinomycetes</taxon>
        <taxon>Kitasatosporales</taxon>
        <taxon>Streptomycetaceae</taxon>
        <taxon>Streptomyces</taxon>
    </lineage>
</organism>
<evidence type="ECO:0000313" key="2">
    <source>
        <dbReference type="EMBL" id="RMI43259.1"/>
    </source>
</evidence>
<comment type="caution">
    <text evidence="2">The sequence shown here is derived from an EMBL/GenBank/DDBJ whole genome shotgun (WGS) entry which is preliminary data.</text>
</comment>
<dbReference type="PROSITE" id="PS51186">
    <property type="entry name" value="GNAT"/>
    <property type="match status" value="1"/>
</dbReference>
<dbReference type="EMBL" id="RFFJ01000013">
    <property type="protein sequence ID" value="RMI44786.1"/>
    <property type="molecule type" value="Genomic_DNA"/>
</dbReference>
<dbReference type="InterPro" id="IPR016181">
    <property type="entry name" value="Acyl_CoA_acyltransferase"/>
</dbReference>
<dbReference type="RefSeq" id="WP_122182508.1">
    <property type="nucleotide sequence ID" value="NZ_RFFJ01000013.1"/>
</dbReference>
<sequence length="252" mass="26975">MTPRVERRADRWLATVAGRPAGELSWLDRPDGRRFLVARDCAGEAVGPLLDAALAGLPPGELAIECDEAADQGPFLERGFTVRRREHELRLPARVALRPLPAGLAVITAATADPVRLAALDEALRRDVPGVGKWRNDPLRFAERLRADPQFDPATWLVAVDEATGDYRALARIWIRAGGEPRLGLIGVLPAARRRGLAGALLTRALTVVAERGAARVVAGVDDTNAGSLRLLRSLGAQRVGGAVELVRPAVA</sequence>
<dbReference type="AlphaFoldDB" id="A0A3M2M0N5"/>